<evidence type="ECO:0000313" key="4">
    <source>
        <dbReference type="EMBL" id="SES62046.1"/>
    </source>
</evidence>
<evidence type="ECO:0000256" key="2">
    <source>
        <dbReference type="SAM" id="Phobius"/>
    </source>
</evidence>
<keyword evidence="2" id="KW-0472">Membrane</keyword>
<protein>
    <submittedName>
        <fullName evidence="4">Ubiquinone biosynthesis protein</fullName>
    </submittedName>
</protein>
<proteinExistence type="inferred from homology"/>
<feature type="transmembrane region" description="Helical" evidence="2">
    <location>
        <begin position="499"/>
        <end position="516"/>
    </location>
</feature>
<keyword evidence="4" id="KW-0830">Ubiquinone</keyword>
<dbReference type="InterPro" id="IPR000719">
    <property type="entry name" value="Prot_kinase_dom"/>
</dbReference>
<evidence type="ECO:0000259" key="3">
    <source>
        <dbReference type="PROSITE" id="PS50011"/>
    </source>
</evidence>
<dbReference type="Proteomes" id="UP000243338">
    <property type="component" value="Unassembled WGS sequence"/>
</dbReference>
<gene>
    <name evidence="4" type="ORF">SAMN04488587_0069</name>
</gene>
<dbReference type="InterPro" id="IPR004147">
    <property type="entry name" value="ABC1_dom"/>
</dbReference>
<dbReference type="OrthoDB" id="8087at2157"/>
<keyword evidence="2" id="KW-0812">Transmembrane</keyword>
<dbReference type="PROSITE" id="PS50011">
    <property type="entry name" value="PROTEIN_KINASE_DOM"/>
    <property type="match status" value="1"/>
</dbReference>
<feature type="domain" description="Protein kinase" evidence="3">
    <location>
        <begin position="136"/>
        <end position="457"/>
    </location>
</feature>
<dbReference type="GO" id="GO:0004672">
    <property type="term" value="F:protein kinase activity"/>
    <property type="evidence" value="ECO:0007669"/>
    <property type="project" value="InterPro"/>
</dbReference>
<name>A0A1H9Y1D1_9EURY</name>
<evidence type="ECO:0000256" key="1">
    <source>
        <dbReference type="ARBA" id="ARBA00009670"/>
    </source>
</evidence>
<feature type="transmembrane region" description="Helical" evidence="2">
    <location>
        <begin position="522"/>
        <end position="539"/>
    </location>
</feature>
<dbReference type="EMBL" id="FOHQ01000001">
    <property type="protein sequence ID" value="SES62046.1"/>
    <property type="molecule type" value="Genomic_DNA"/>
</dbReference>
<comment type="similarity">
    <text evidence="1">Belongs to the protein kinase superfamily. ADCK protein kinase family.</text>
</comment>
<evidence type="ECO:0000313" key="5">
    <source>
        <dbReference type="Proteomes" id="UP000243338"/>
    </source>
</evidence>
<reference evidence="5" key="1">
    <citation type="submission" date="2016-10" db="EMBL/GenBank/DDBJ databases">
        <authorList>
            <person name="Varghese N."/>
            <person name="Submissions S."/>
        </authorList>
    </citation>
    <scope>NUCLEOTIDE SEQUENCE [LARGE SCALE GENOMIC DNA]</scope>
    <source>
        <strain evidence="5">SLH 33</strain>
    </source>
</reference>
<sequence>MLEKSKRYATIIRVFLKYNLFSLLYKDIHKDHISNKKCTCALDLKNRSNATKLRLAFEELGPSFIKLGQMLSKRPDLVPYAYILELEKLQDNVKPLDFDKMRESFETECICEMGKGDHKHNPTCYHCNDILDIFDELDTTPIASASIGQVYQGFLNGKKVAVKIARPNLIDTINLDLEIINDLKPILMKLMGVGDNFDSDLFLREFREMLHNELDYKIEAMNMMRFHENFEEVEDVIIPKVYLDYCRESVLVMDFVEGTLVKDLGDTDQEIKTRYVQLISSSYLKQVYLDGFYHADPHGGNIVVKDGTIAFIDFGAVGKINNELRRNMLNLFYAINKKKVDMAADAFLKIGKLNKEDIDISRFKWDIDELITKQHRGIGERKSDNYALLALKYNMSLPSAFSTLERALILVEAVCLSLDSNYNIMDEARPIISKALKERYSPTHAVEFVQMEGDEYIEIFKNLPSGINDVIETIRGYKLERLEAKSNTLKRYRILGESLRYSLLIVLIISSVYLIIQGDFSSLGVVGFFVALILSAYTLRSSL</sequence>
<dbReference type="Pfam" id="PF03109">
    <property type="entry name" value="ABC1"/>
    <property type="match status" value="1"/>
</dbReference>
<dbReference type="CDD" id="cd05121">
    <property type="entry name" value="ABC1_ADCK3-like"/>
    <property type="match status" value="1"/>
</dbReference>
<organism evidence="4 5">
    <name type="scientific">Methanococcoides vulcani</name>
    <dbReference type="NCBI Taxonomy" id="1353158"/>
    <lineage>
        <taxon>Archaea</taxon>
        <taxon>Methanobacteriati</taxon>
        <taxon>Methanobacteriota</taxon>
        <taxon>Stenosarchaea group</taxon>
        <taxon>Methanomicrobia</taxon>
        <taxon>Methanosarcinales</taxon>
        <taxon>Methanosarcinaceae</taxon>
        <taxon>Methanococcoides</taxon>
    </lineage>
</organism>
<dbReference type="InterPro" id="IPR050154">
    <property type="entry name" value="UbiB_kinase"/>
</dbReference>
<dbReference type="SUPFAM" id="SSF56112">
    <property type="entry name" value="Protein kinase-like (PK-like)"/>
    <property type="match status" value="1"/>
</dbReference>
<keyword evidence="2" id="KW-1133">Transmembrane helix</keyword>
<dbReference type="RefSeq" id="WP_091687946.1">
    <property type="nucleotide sequence ID" value="NZ_CAAGSJ010000004.1"/>
</dbReference>
<dbReference type="PANTHER" id="PTHR10566">
    <property type="entry name" value="CHAPERONE-ACTIVITY OF BC1 COMPLEX CABC1 -RELATED"/>
    <property type="match status" value="1"/>
</dbReference>
<dbReference type="GO" id="GO:0005524">
    <property type="term" value="F:ATP binding"/>
    <property type="evidence" value="ECO:0007669"/>
    <property type="project" value="InterPro"/>
</dbReference>
<accession>A0A1H9Y1D1</accession>
<dbReference type="PANTHER" id="PTHR10566:SF113">
    <property type="entry name" value="PROTEIN ACTIVITY OF BC1 COMPLEX KINASE 7, CHLOROPLASTIC"/>
    <property type="match status" value="1"/>
</dbReference>
<dbReference type="STRING" id="1353158.SAMN04488587_0069"/>
<dbReference type="AlphaFoldDB" id="A0A1H9Y1D1"/>
<keyword evidence="5" id="KW-1185">Reference proteome</keyword>
<dbReference type="InterPro" id="IPR011009">
    <property type="entry name" value="Kinase-like_dom_sf"/>
</dbReference>